<accession>A0ACC1TAU8</accession>
<keyword evidence="2" id="KW-1185">Reference proteome</keyword>
<name>A0ACC1TAU8_9APHY</name>
<evidence type="ECO:0000313" key="1">
    <source>
        <dbReference type="EMBL" id="KAJ3556881.1"/>
    </source>
</evidence>
<dbReference type="EMBL" id="JANHOG010000203">
    <property type="protein sequence ID" value="KAJ3556881.1"/>
    <property type="molecule type" value="Genomic_DNA"/>
</dbReference>
<organism evidence="1 2">
    <name type="scientific">Phlebia brevispora</name>
    <dbReference type="NCBI Taxonomy" id="194682"/>
    <lineage>
        <taxon>Eukaryota</taxon>
        <taxon>Fungi</taxon>
        <taxon>Dikarya</taxon>
        <taxon>Basidiomycota</taxon>
        <taxon>Agaricomycotina</taxon>
        <taxon>Agaricomycetes</taxon>
        <taxon>Polyporales</taxon>
        <taxon>Meruliaceae</taxon>
        <taxon>Phlebia</taxon>
    </lineage>
</organism>
<protein>
    <submittedName>
        <fullName evidence="1">Uncharacterized protein</fullName>
    </submittedName>
</protein>
<sequence>MHGAPPAPYCETVVEHVLMVMSQSNGISHCFRLCAVLGAPLEFNIGIEDANAHAHNKVPTASADNQYVAADITLCS</sequence>
<evidence type="ECO:0000313" key="2">
    <source>
        <dbReference type="Proteomes" id="UP001148662"/>
    </source>
</evidence>
<dbReference type="Proteomes" id="UP001148662">
    <property type="component" value="Unassembled WGS sequence"/>
</dbReference>
<reference evidence="1" key="1">
    <citation type="submission" date="2022-07" db="EMBL/GenBank/DDBJ databases">
        <title>Genome Sequence of Phlebia brevispora.</title>
        <authorList>
            <person name="Buettner E."/>
        </authorList>
    </citation>
    <scope>NUCLEOTIDE SEQUENCE</scope>
    <source>
        <strain evidence="1">MPL23</strain>
    </source>
</reference>
<gene>
    <name evidence="1" type="ORF">NM688_g1783</name>
</gene>
<proteinExistence type="predicted"/>
<comment type="caution">
    <text evidence="1">The sequence shown here is derived from an EMBL/GenBank/DDBJ whole genome shotgun (WGS) entry which is preliminary data.</text>
</comment>